<feature type="transmembrane region" description="Helical" evidence="11">
    <location>
        <begin position="336"/>
        <end position="358"/>
    </location>
</feature>
<dbReference type="EMBL" id="JAHQXE010000001">
    <property type="protein sequence ID" value="MBV0900914.1"/>
    <property type="molecule type" value="Genomic_DNA"/>
</dbReference>
<evidence type="ECO:0000256" key="11">
    <source>
        <dbReference type="SAM" id="Phobius"/>
    </source>
</evidence>
<dbReference type="GO" id="GO:0016020">
    <property type="term" value="C:membrane"/>
    <property type="evidence" value="ECO:0007669"/>
    <property type="project" value="InterPro"/>
</dbReference>
<dbReference type="PANTHER" id="PTHR10806:SF6">
    <property type="entry name" value="SIGNAL PEPTIDASE COMPLEX CATALYTIC SUBUNIT SEC11"/>
    <property type="match status" value="1"/>
</dbReference>
<dbReference type="AlphaFoldDB" id="A0AA41FZT5"/>
<dbReference type="InterPro" id="IPR001733">
    <property type="entry name" value="Peptidase_S26B"/>
</dbReference>
<dbReference type="CDD" id="cd06530">
    <property type="entry name" value="S26_SPase_I"/>
    <property type="match status" value="1"/>
</dbReference>
<evidence type="ECO:0000256" key="10">
    <source>
        <dbReference type="ARBA" id="ARBA00045533"/>
    </source>
</evidence>
<keyword evidence="2" id="KW-0645">Protease</keyword>
<dbReference type="InterPro" id="IPR036286">
    <property type="entry name" value="LexA/Signal_pep-like_sf"/>
</dbReference>
<sequence length="379" mass="40440">MALTSRLGALLYALAVLAVIFLVVGQLLGQPILLGFVTSGSMEPTLDEGDGFVAIPAAVADPVEEGDVVVFRAEEIQGGGLTTHRVVEETDRGYITKGDANPFTDQDSDEPPVKDEQVVAVVWRPNGEVLAIPGVGAVVTGTQDALQTVQVHIAAALGTRSLLGAQGLAYLLFALSIALYAVDAWRDRGRNRTTRDRTRQSGTSARLLVGVFAVLLVLGATAAMVVPAGPTEFGIVSAERDSPGQRVIEQGTTESTTYPVGNGGALPVVVFLDPGDENVDVQPRELRVGPRSVENATLTLSAPPETGYYRYFVTQHRYLALLPQDHIRALYHLHPWAPIVVIDAMVGVPFYLVGVSLVGSGRVRDRSRSAGPSLWARFR</sequence>
<keyword evidence="7 11" id="KW-1133">Transmembrane helix</keyword>
<dbReference type="NCBIfam" id="TIGR02228">
    <property type="entry name" value="sigpep_I_arch"/>
    <property type="match status" value="1"/>
</dbReference>
<dbReference type="RefSeq" id="WP_162411813.1">
    <property type="nucleotide sequence ID" value="NZ_JAHQXE010000001.1"/>
</dbReference>
<keyword evidence="3 11" id="KW-0812">Transmembrane</keyword>
<evidence type="ECO:0000256" key="5">
    <source>
        <dbReference type="ARBA" id="ARBA00022824"/>
    </source>
</evidence>
<evidence type="ECO:0000256" key="2">
    <source>
        <dbReference type="ARBA" id="ARBA00022670"/>
    </source>
</evidence>
<keyword evidence="8 11" id="KW-0472">Membrane</keyword>
<comment type="caution">
    <text evidence="12">The sequence shown here is derived from an EMBL/GenBank/DDBJ whole genome shotgun (WGS) entry which is preliminary data.</text>
</comment>
<evidence type="ECO:0000313" key="13">
    <source>
        <dbReference type="Proteomes" id="UP001166304"/>
    </source>
</evidence>
<evidence type="ECO:0000256" key="4">
    <source>
        <dbReference type="ARBA" id="ARBA00022801"/>
    </source>
</evidence>
<evidence type="ECO:0000256" key="8">
    <source>
        <dbReference type="ARBA" id="ARBA00023136"/>
    </source>
</evidence>
<gene>
    <name evidence="12" type="ORF">KTS37_03845</name>
</gene>
<dbReference type="GO" id="GO:0006465">
    <property type="term" value="P:signal peptide processing"/>
    <property type="evidence" value="ECO:0007669"/>
    <property type="project" value="InterPro"/>
</dbReference>
<evidence type="ECO:0000256" key="9">
    <source>
        <dbReference type="ARBA" id="ARBA00033305"/>
    </source>
</evidence>
<dbReference type="PROSITE" id="PS00501">
    <property type="entry name" value="SPASE_I_1"/>
    <property type="match status" value="1"/>
</dbReference>
<evidence type="ECO:0000256" key="3">
    <source>
        <dbReference type="ARBA" id="ARBA00022692"/>
    </source>
</evidence>
<comment type="function">
    <text evidence="10">Catalytic component of the signal peptidase complex (SPC) which catalyzes the cleavage of N-terminal signal sequences from nascent proteins as they are translocated into the lumen of the endoplasmic reticulum. Specifically cleaves N-terminal signal peptides that contain a hydrophobic alpha-helix (h-region) shorter than 18-20 amino acids.</text>
</comment>
<name>A0AA41FZT5_9EURY</name>
<dbReference type="GO" id="GO:0004252">
    <property type="term" value="F:serine-type endopeptidase activity"/>
    <property type="evidence" value="ECO:0007669"/>
    <property type="project" value="InterPro"/>
</dbReference>
<dbReference type="InterPro" id="IPR019533">
    <property type="entry name" value="Peptidase_S26"/>
</dbReference>
<proteinExistence type="predicted"/>
<feature type="transmembrane region" description="Helical" evidence="11">
    <location>
        <begin position="207"/>
        <end position="226"/>
    </location>
</feature>
<comment type="subcellular location">
    <subcellularLocation>
        <location evidence="1">Endoplasmic reticulum membrane</location>
        <topology evidence="1">Single-pass type II membrane protein</topology>
    </subcellularLocation>
</comment>
<dbReference type="PANTHER" id="PTHR10806">
    <property type="entry name" value="SIGNAL PEPTIDASE COMPLEX CATALYTIC SUBUNIT SEC11"/>
    <property type="match status" value="1"/>
</dbReference>
<reference evidence="12" key="1">
    <citation type="submission" date="2021-06" db="EMBL/GenBank/DDBJ databases">
        <title>New haloarchaea isolates fom saline soil.</title>
        <authorList>
            <person name="Duran-Viseras A."/>
            <person name="Sanchez-Porro C.S."/>
            <person name="Ventosa A."/>
        </authorList>
    </citation>
    <scope>NUCLEOTIDE SEQUENCE</scope>
    <source>
        <strain evidence="12">JCM 18369</strain>
    </source>
</reference>
<evidence type="ECO:0000313" key="12">
    <source>
        <dbReference type="EMBL" id="MBV0900914.1"/>
    </source>
</evidence>
<feature type="transmembrane region" description="Helical" evidence="11">
    <location>
        <begin position="167"/>
        <end position="186"/>
    </location>
</feature>
<keyword evidence="5" id="KW-0256">Endoplasmic reticulum</keyword>
<dbReference type="InterPro" id="IPR019756">
    <property type="entry name" value="Pept_S26A_signal_pept_1_Ser-AS"/>
</dbReference>
<evidence type="ECO:0000256" key="1">
    <source>
        <dbReference type="ARBA" id="ARBA00004648"/>
    </source>
</evidence>
<accession>A0AA41FZT5</accession>
<dbReference type="PRINTS" id="PR00728">
    <property type="entry name" value="SIGNALPTASE"/>
</dbReference>
<keyword evidence="13" id="KW-1185">Reference proteome</keyword>
<evidence type="ECO:0000256" key="7">
    <source>
        <dbReference type="ARBA" id="ARBA00022989"/>
    </source>
</evidence>
<organism evidence="12 13">
    <name type="scientific">Haloarcula salina</name>
    <dbReference type="NCBI Taxonomy" id="1429914"/>
    <lineage>
        <taxon>Archaea</taxon>
        <taxon>Methanobacteriati</taxon>
        <taxon>Methanobacteriota</taxon>
        <taxon>Stenosarchaea group</taxon>
        <taxon>Halobacteria</taxon>
        <taxon>Halobacteriales</taxon>
        <taxon>Haloarculaceae</taxon>
        <taxon>Haloarcula</taxon>
    </lineage>
</organism>
<evidence type="ECO:0000256" key="6">
    <source>
        <dbReference type="ARBA" id="ARBA00022968"/>
    </source>
</evidence>
<dbReference type="Proteomes" id="UP001166304">
    <property type="component" value="Unassembled WGS sequence"/>
</dbReference>
<keyword evidence="4 12" id="KW-0378">Hydrolase</keyword>
<protein>
    <recommendedName>
        <fullName evidence="9">Signal peptidase I</fullName>
    </recommendedName>
</protein>
<dbReference type="SUPFAM" id="SSF51306">
    <property type="entry name" value="LexA/Signal peptidase"/>
    <property type="match status" value="1"/>
</dbReference>
<keyword evidence="6" id="KW-0735">Signal-anchor</keyword>